<dbReference type="SUPFAM" id="SSF103473">
    <property type="entry name" value="MFS general substrate transporter"/>
    <property type="match status" value="1"/>
</dbReference>
<evidence type="ECO:0000313" key="8">
    <source>
        <dbReference type="EMBL" id="GAA4841296.1"/>
    </source>
</evidence>
<evidence type="ECO:0000256" key="3">
    <source>
        <dbReference type="ARBA" id="ARBA00022692"/>
    </source>
</evidence>
<organism evidence="8 9">
    <name type="scientific">Kitasatospora terrestris</name>
    <dbReference type="NCBI Taxonomy" id="258051"/>
    <lineage>
        <taxon>Bacteria</taxon>
        <taxon>Bacillati</taxon>
        <taxon>Actinomycetota</taxon>
        <taxon>Actinomycetes</taxon>
        <taxon>Kitasatosporales</taxon>
        <taxon>Streptomycetaceae</taxon>
        <taxon>Kitasatospora</taxon>
    </lineage>
</organism>
<keyword evidence="9" id="KW-1185">Reference proteome</keyword>
<feature type="transmembrane region" description="Helical" evidence="7">
    <location>
        <begin position="347"/>
        <end position="366"/>
    </location>
</feature>
<feature type="transmembrane region" description="Helical" evidence="7">
    <location>
        <begin position="51"/>
        <end position="69"/>
    </location>
</feature>
<feature type="compositionally biased region" description="Low complexity" evidence="6">
    <location>
        <begin position="411"/>
        <end position="431"/>
    </location>
</feature>
<feature type="transmembrane region" description="Helical" evidence="7">
    <location>
        <begin position="81"/>
        <end position="101"/>
    </location>
</feature>
<feature type="transmembrane region" description="Helical" evidence="7">
    <location>
        <begin position="312"/>
        <end position="335"/>
    </location>
</feature>
<evidence type="ECO:0000256" key="7">
    <source>
        <dbReference type="SAM" id="Phobius"/>
    </source>
</evidence>
<gene>
    <name evidence="8" type="ORF">GCM10023235_16170</name>
</gene>
<keyword evidence="3 7" id="KW-0812">Transmembrane</keyword>
<feature type="transmembrane region" description="Helical" evidence="7">
    <location>
        <begin position="21"/>
        <end position="45"/>
    </location>
</feature>
<dbReference type="Proteomes" id="UP001501752">
    <property type="component" value="Unassembled WGS sequence"/>
</dbReference>
<comment type="subcellular location">
    <subcellularLocation>
        <location evidence="1">Cell membrane</location>
        <topology evidence="1">Multi-pass membrane protein</topology>
    </subcellularLocation>
</comment>
<feature type="transmembrane region" description="Helical" evidence="7">
    <location>
        <begin position="223"/>
        <end position="241"/>
    </location>
</feature>
<evidence type="ECO:0000256" key="1">
    <source>
        <dbReference type="ARBA" id="ARBA00004651"/>
    </source>
</evidence>
<dbReference type="Gene3D" id="1.20.1250.20">
    <property type="entry name" value="MFS general substrate transporter like domains"/>
    <property type="match status" value="1"/>
</dbReference>
<dbReference type="InterPro" id="IPR011701">
    <property type="entry name" value="MFS"/>
</dbReference>
<protein>
    <submittedName>
        <fullName evidence="8">MFS transporter</fullName>
    </submittedName>
</protein>
<evidence type="ECO:0000256" key="6">
    <source>
        <dbReference type="SAM" id="MobiDB-lite"/>
    </source>
</evidence>
<keyword evidence="2" id="KW-1003">Cell membrane</keyword>
<keyword evidence="4 7" id="KW-1133">Transmembrane helix</keyword>
<dbReference type="RefSeq" id="WP_345696078.1">
    <property type="nucleotide sequence ID" value="NZ_BAABIS010000001.1"/>
</dbReference>
<name>A0ABP9DF28_9ACTN</name>
<dbReference type="EMBL" id="BAABIS010000001">
    <property type="protein sequence ID" value="GAA4841296.1"/>
    <property type="molecule type" value="Genomic_DNA"/>
</dbReference>
<keyword evidence="5 7" id="KW-0472">Membrane</keyword>
<feature type="transmembrane region" description="Helical" evidence="7">
    <location>
        <begin position="261"/>
        <end position="279"/>
    </location>
</feature>
<feature type="transmembrane region" description="Helical" evidence="7">
    <location>
        <begin position="372"/>
        <end position="395"/>
    </location>
</feature>
<feature type="region of interest" description="Disordered" evidence="6">
    <location>
        <begin position="405"/>
        <end position="431"/>
    </location>
</feature>
<evidence type="ECO:0000256" key="4">
    <source>
        <dbReference type="ARBA" id="ARBA00022989"/>
    </source>
</evidence>
<reference evidence="9" key="1">
    <citation type="journal article" date="2019" name="Int. J. Syst. Evol. Microbiol.">
        <title>The Global Catalogue of Microorganisms (GCM) 10K type strain sequencing project: providing services to taxonomists for standard genome sequencing and annotation.</title>
        <authorList>
            <consortium name="The Broad Institute Genomics Platform"/>
            <consortium name="The Broad Institute Genome Sequencing Center for Infectious Disease"/>
            <person name="Wu L."/>
            <person name="Ma J."/>
        </authorList>
    </citation>
    <scope>NUCLEOTIDE SEQUENCE [LARGE SCALE GENOMIC DNA]</scope>
    <source>
        <strain evidence="9">JCM 13006</strain>
    </source>
</reference>
<evidence type="ECO:0000313" key="9">
    <source>
        <dbReference type="Proteomes" id="UP001501752"/>
    </source>
</evidence>
<feature type="transmembrane region" description="Helical" evidence="7">
    <location>
        <begin position="147"/>
        <end position="167"/>
    </location>
</feature>
<dbReference type="InterPro" id="IPR036259">
    <property type="entry name" value="MFS_trans_sf"/>
</dbReference>
<dbReference type="PANTHER" id="PTHR23513">
    <property type="entry name" value="INTEGRAL MEMBRANE EFFLUX PROTEIN-RELATED"/>
    <property type="match status" value="1"/>
</dbReference>
<dbReference type="PANTHER" id="PTHR23513:SF11">
    <property type="entry name" value="STAPHYLOFERRIN A TRANSPORTER"/>
    <property type="match status" value="1"/>
</dbReference>
<feature type="transmembrane region" description="Helical" evidence="7">
    <location>
        <begin position="286"/>
        <end position="306"/>
    </location>
</feature>
<dbReference type="CDD" id="cd06173">
    <property type="entry name" value="MFS_MefA_like"/>
    <property type="match status" value="1"/>
</dbReference>
<comment type="caution">
    <text evidence="8">The sequence shown here is derived from an EMBL/GenBank/DDBJ whole genome shotgun (WGS) entry which is preliminary data.</text>
</comment>
<evidence type="ECO:0000256" key="5">
    <source>
        <dbReference type="ARBA" id="ARBA00023136"/>
    </source>
</evidence>
<proteinExistence type="predicted"/>
<dbReference type="Pfam" id="PF07690">
    <property type="entry name" value="MFS_1"/>
    <property type="match status" value="1"/>
</dbReference>
<evidence type="ECO:0000256" key="2">
    <source>
        <dbReference type="ARBA" id="ARBA00022475"/>
    </source>
</evidence>
<sequence length="431" mass="44035">MSEQRTQRFPWAGRNYRIQTAATVVSGLGNAAAPIATAFAVLGQGGGAAEVGYVTAARSVPLVLFLLLGGALADRLPRHRVMVGANAFNALSQAGLAALVLSGQDALWPLMVLSAAGGAGQAFYAPAAEGLILQSVASEHAGKAFSVFKMAVNAAQIGGAALGGALVGLVGPGWVLALDAGCFAVAAALRVLLRVEPADRPSAEHGMVHELRVGWHEFRSRRWLWAVVVQFGLVNACVLAYEAVYGPVVAEQRLGGAGDWGLAMAALSVGMLAGGVLMTRWQPRRLLLAGNNGVFLFALPAVALALTAPVPVIVAAMFLSGVGVTVFSVGWMVTLHQEIPSELVSRISAYDSLGSFALLPLGTALAGPAADALGLTGALWACTAVILALSAAVLAAPEVRRLTRAVPQAPEPTESPVAPAPVPEAESVTSG</sequence>
<accession>A0ABP9DF28</accession>